<dbReference type="EMBL" id="DAANHU010000012">
    <property type="protein sequence ID" value="HAC9932287.1"/>
    <property type="molecule type" value="Genomic_DNA"/>
</dbReference>
<dbReference type="AlphaFoldDB" id="A0A707ST19"/>
<reference evidence="2" key="1">
    <citation type="journal article" date="2018" name="Genome Biol.">
        <title>SKESA: strategic k-mer extension for scrupulous assemblies.</title>
        <authorList>
            <person name="Souvorov A."/>
            <person name="Agarwala R."/>
            <person name="Lipman D.J."/>
        </authorList>
    </citation>
    <scope>NUCLEOTIDE SEQUENCE</scope>
    <source>
        <strain evidence="1">IVB 232</strain>
        <strain evidence="2">SARA5</strain>
    </source>
</reference>
<evidence type="ECO:0000313" key="2">
    <source>
        <dbReference type="EMBL" id="HAC9932287.1"/>
    </source>
</evidence>
<gene>
    <name evidence="1" type="ORF">G0C04_06380</name>
    <name evidence="2" type="ORF">G0L37_08945</name>
</gene>
<accession>A0A707ST19</accession>
<reference evidence="2" key="2">
    <citation type="submission" date="2019-08" db="EMBL/GenBank/DDBJ databases">
        <authorList>
            <consortium name="NCBI Pathogen Detection Project"/>
        </authorList>
    </citation>
    <scope>NUCLEOTIDE SEQUENCE</scope>
    <source>
        <strain evidence="1">IVB 232</strain>
        <strain evidence="2">SARA5</strain>
    </source>
</reference>
<dbReference type="EMBL" id="DAAMGT010000003">
    <property type="protein sequence ID" value="HAC6592212.1"/>
    <property type="molecule type" value="Genomic_DNA"/>
</dbReference>
<protein>
    <submittedName>
        <fullName evidence="2">Uncharacterized protein</fullName>
    </submittedName>
</protein>
<name>A0A707ST19_SALTM</name>
<comment type="caution">
    <text evidence="2">The sequence shown here is derived from an EMBL/GenBank/DDBJ whole genome shotgun (WGS) entry which is preliminary data.</text>
</comment>
<evidence type="ECO:0000313" key="1">
    <source>
        <dbReference type="EMBL" id="HAC6592212.1"/>
    </source>
</evidence>
<sequence length="62" mass="6947">MTAADVTHSRQHLLPLLFTYPAVPSRLPLLVAVWPSFSGVIDSSRIYGNAQQVILIFSFFEK</sequence>
<proteinExistence type="predicted"/>
<organism evidence="2">
    <name type="scientific">Salmonella typhimurium</name>
    <dbReference type="NCBI Taxonomy" id="90371"/>
    <lineage>
        <taxon>Bacteria</taxon>
        <taxon>Pseudomonadati</taxon>
        <taxon>Pseudomonadota</taxon>
        <taxon>Gammaproteobacteria</taxon>
        <taxon>Enterobacterales</taxon>
        <taxon>Enterobacteriaceae</taxon>
        <taxon>Salmonella</taxon>
    </lineage>
</organism>